<protein>
    <submittedName>
        <fullName evidence="1">Uncharacterized protein</fullName>
    </submittedName>
</protein>
<dbReference type="RefSeq" id="WP_304994348.1">
    <property type="nucleotide sequence ID" value="NZ_CP101717.1"/>
</dbReference>
<organism evidence="1">
    <name type="scientific">Salinispirillum sp. LH 10-3-1</name>
    <dbReference type="NCBI Taxonomy" id="2952525"/>
    <lineage>
        <taxon>Bacteria</taxon>
        <taxon>Pseudomonadati</taxon>
        <taxon>Pseudomonadota</taxon>
        <taxon>Gammaproteobacteria</taxon>
        <taxon>Oceanospirillales</taxon>
        <taxon>Saccharospirillaceae</taxon>
        <taxon>Salinispirillum</taxon>
    </lineage>
</organism>
<name>A0AB38YDB4_9GAMM</name>
<sequence length="171" mass="19590">MSFPALIALEYSEYDERGFPTAIAWTLDDAMYKAVLIQPAEEWLNNMNDDVTALDRPLTELLELGENLVDIAREIAEDRPDGTFYAEDPEIVTSMLERFYSALDQDCPYEIAPMREAFAAWDSDEVENTRRLFIDRLDLSPHIAEQNIIAWRATYAHLLEGQENITSPSQP</sequence>
<evidence type="ECO:0000313" key="1">
    <source>
        <dbReference type="EMBL" id="WLD57061.1"/>
    </source>
</evidence>
<accession>A0AB38YDB4</accession>
<proteinExistence type="predicted"/>
<dbReference type="AlphaFoldDB" id="A0AB38YDB4"/>
<reference evidence="1" key="1">
    <citation type="submission" date="2022-07" db="EMBL/GenBank/DDBJ databases">
        <title>Complete genome sequence of Salinispirillum sp. LH10-3-1 capable of multiple carbohydrate inversion isolated from a soda lake.</title>
        <authorList>
            <person name="Liu J."/>
            <person name="Zhai Y."/>
            <person name="Zhang H."/>
            <person name="Yang H."/>
            <person name="Qu J."/>
            <person name="Li J."/>
        </authorList>
    </citation>
    <scope>NUCLEOTIDE SEQUENCE</scope>
    <source>
        <strain evidence="1">LH 10-3-1</strain>
    </source>
</reference>
<gene>
    <name evidence="1" type="ORF">NFC81_10020</name>
</gene>
<dbReference type="EMBL" id="CP101717">
    <property type="protein sequence ID" value="WLD57061.1"/>
    <property type="molecule type" value="Genomic_DNA"/>
</dbReference>